<feature type="domain" description="Serine aminopeptidase S33" evidence="2">
    <location>
        <begin position="100"/>
        <end position="215"/>
    </location>
</feature>
<proteinExistence type="predicted"/>
<dbReference type="EMBL" id="JAEEGC010000039">
    <property type="protein sequence ID" value="MBV7273227.1"/>
    <property type="molecule type" value="Genomic_DNA"/>
</dbReference>
<keyword evidence="3" id="KW-0378">Hydrolase</keyword>
<evidence type="ECO:0000313" key="4">
    <source>
        <dbReference type="Proteomes" id="UP000694308"/>
    </source>
</evidence>
<keyword evidence="4" id="KW-1185">Reference proteome</keyword>
<dbReference type="PANTHER" id="PTHR43358">
    <property type="entry name" value="ALPHA/BETA-HYDROLASE"/>
    <property type="match status" value="1"/>
</dbReference>
<keyword evidence="1" id="KW-1133">Transmembrane helix</keyword>
<dbReference type="GO" id="GO:0016787">
    <property type="term" value="F:hydrolase activity"/>
    <property type="evidence" value="ECO:0007669"/>
    <property type="project" value="UniProtKB-KW"/>
</dbReference>
<dbReference type="Pfam" id="PF12146">
    <property type="entry name" value="Hydrolase_4"/>
    <property type="match status" value="1"/>
</dbReference>
<organism evidence="3 4">
    <name type="scientific">Clostridium thailandense</name>
    <dbReference type="NCBI Taxonomy" id="2794346"/>
    <lineage>
        <taxon>Bacteria</taxon>
        <taxon>Bacillati</taxon>
        <taxon>Bacillota</taxon>
        <taxon>Clostridia</taxon>
        <taxon>Eubacteriales</taxon>
        <taxon>Clostridiaceae</taxon>
        <taxon>Clostridium</taxon>
    </lineage>
</organism>
<accession>A0A949TMK7</accession>
<dbReference type="AlphaFoldDB" id="A0A949TMK7"/>
<name>A0A949TMK7_9CLOT</name>
<evidence type="ECO:0000313" key="3">
    <source>
        <dbReference type="EMBL" id="MBV7273227.1"/>
    </source>
</evidence>
<sequence length="329" mass="37278">MNSSVIVTKRKFQLKKKHKILITITLILLLAINATGFYFGDMYYQKVCKIYINRSNTDIQYYKNSFNYNRFSSLESYDINIQSSFGYKLAGTYIFNPKPTNNTVILVHGITASRWESMKYADMYLDMGFNVLAYDSRYHGKSGGNDITLGFFEKTDLDNIVKWVRWVNPNAIIGVHGESMGAVTALLQASLDQTKRNVNFYVVDCPYSDISELLAIKLAKDEKPHLGLAAKFILFYGNIIALNKSGFSLYAVSPIKAIKNIKTPIMFIHGSNDTFIPASMSLDLYLEKTGPKDIYISPGAEHAMSYFVNKSEYTAKVKQFLIQNKFLGS</sequence>
<dbReference type="InterPro" id="IPR022742">
    <property type="entry name" value="Hydrolase_4"/>
</dbReference>
<dbReference type="Proteomes" id="UP000694308">
    <property type="component" value="Unassembled WGS sequence"/>
</dbReference>
<dbReference type="RefSeq" id="WP_218320251.1">
    <property type="nucleotide sequence ID" value="NZ_JAEEGC010000039.1"/>
</dbReference>
<gene>
    <name evidence="3" type="ORF">I6U48_09935</name>
</gene>
<dbReference type="PANTHER" id="PTHR43358:SF5">
    <property type="entry name" value="EXPORTED PROTEIN"/>
    <property type="match status" value="1"/>
</dbReference>
<reference evidence="3" key="1">
    <citation type="submission" date="2020-12" db="EMBL/GenBank/DDBJ databases">
        <title>Clostridium thailandense sp. nov., a novel acetogenic bacterium isolated from peat land soil in Thailand.</title>
        <authorList>
            <person name="Chaikitkaew S."/>
            <person name="Birkeland N.K."/>
        </authorList>
    </citation>
    <scope>NUCLEOTIDE SEQUENCE</scope>
    <source>
        <strain evidence="3">PL3</strain>
    </source>
</reference>
<keyword evidence="1" id="KW-0472">Membrane</keyword>
<dbReference type="InterPro" id="IPR052920">
    <property type="entry name" value="DNA-binding_regulatory"/>
</dbReference>
<evidence type="ECO:0000259" key="2">
    <source>
        <dbReference type="Pfam" id="PF12146"/>
    </source>
</evidence>
<comment type="caution">
    <text evidence="3">The sequence shown here is derived from an EMBL/GenBank/DDBJ whole genome shotgun (WGS) entry which is preliminary data.</text>
</comment>
<feature type="transmembrane region" description="Helical" evidence="1">
    <location>
        <begin position="20"/>
        <end position="40"/>
    </location>
</feature>
<evidence type="ECO:0000256" key="1">
    <source>
        <dbReference type="SAM" id="Phobius"/>
    </source>
</evidence>
<keyword evidence="1" id="KW-0812">Transmembrane</keyword>
<protein>
    <submittedName>
        <fullName evidence="3">Alpha/beta hydrolase</fullName>
    </submittedName>
</protein>